<dbReference type="InterPro" id="IPR050415">
    <property type="entry name" value="MRET"/>
</dbReference>
<comment type="caution">
    <text evidence="9">The sequence shown here is derived from an EMBL/GenBank/DDBJ whole genome shotgun (WGS) entry which is preliminary data.</text>
</comment>
<dbReference type="InterPro" id="IPR017938">
    <property type="entry name" value="Riboflavin_synthase-like_b-brl"/>
</dbReference>
<accession>A0ABS2BMF3</accession>
<dbReference type="InterPro" id="IPR036010">
    <property type="entry name" value="2Fe-2S_ferredoxin-like_sf"/>
</dbReference>
<dbReference type="PROSITE" id="PS51384">
    <property type="entry name" value="FAD_FR"/>
    <property type="match status" value="1"/>
</dbReference>
<dbReference type="Gene3D" id="2.40.30.10">
    <property type="entry name" value="Translation factors"/>
    <property type="match status" value="1"/>
</dbReference>
<evidence type="ECO:0000259" key="8">
    <source>
        <dbReference type="PROSITE" id="PS51384"/>
    </source>
</evidence>
<dbReference type="InterPro" id="IPR017927">
    <property type="entry name" value="FAD-bd_FR_type"/>
</dbReference>
<dbReference type="InterPro" id="IPR039261">
    <property type="entry name" value="FNR_nucleotide-bd"/>
</dbReference>
<evidence type="ECO:0000256" key="2">
    <source>
        <dbReference type="ARBA" id="ARBA00022714"/>
    </source>
</evidence>
<name>A0ABS2BMF3_9NEIS</name>
<dbReference type="InterPro" id="IPR013121">
    <property type="entry name" value="Fe_red_NAD-bd_6"/>
</dbReference>
<evidence type="ECO:0000313" key="9">
    <source>
        <dbReference type="EMBL" id="MBM3116807.1"/>
    </source>
</evidence>
<keyword evidence="10" id="KW-1185">Reference proteome</keyword>
<evidence type="ECO:0000256" key="1">
    <source>
        <dbReference type="ARBA" id="ARBA00022630"/>
    </source>
</evidence>
<dbReference type="InterPro" id="IPR012675">
    <property type="entry name" value="Beta-grasp_dom_sf"/>
</dbReference>
<protein>
    <submittedName>
        <fullName evidence="9">2Fe-2S iron-sulfur cluster binding domain-containing protein</fullName>
    </submittedName>
</protein>
<dbReference type="RefSeq" id="WP_203539034.1">
    <property type="nucleotide sequence ID" value="NZ_JAESND010000006.1"/>
</dbReference>
<dbReference type="PANTHER" id="PTHR47354">
    <property type="entry name" value="NADH OXIDOREDUCTASE HCR"/>
    <property type="match status" value="1"/>
</dbReference>
<keyword evidence="1" id="KW-0285">Flavoprotein</keyword>
<keyword evidence="6" id="KW-0411">Iron-sulfur</keyword>
<sequence length="346" mass="37265">MSTVLHARCEQAHTEAGGVKVFTLRAQNVLSDLHPHLEPGAHVAIEYPDTRGITQQRCYSIVRRPAHDTFEIAVRKTGNQGVSDSLHASLNAGETLAIKYAASHINVGTVASLRRVLMLAGGIGITLPIALIRELAKLAQQGQPVPRVDLCLCTKSISAVPFLHELLELDLRSPWFSVRIFVTGDAIQSRTPHFHAGRPSDADLVELNQLDAVVICGSHQFASAQQAAMRRLHPGAKVLIESFTPPAAAEPIVVDAALAAPQLAIAGLDRTLRADPRQSVLDLLEEHRIPIKSQCRSGICGSCRIKIVDGECRREADFALSPGEQAEGYALACCTYPTLATLTIAL</sequence>
<dbReference type="Pfam" id="PF00111">
    <property type="entry name" value="Fer2"/>
    <property type="match status" value="1"/>
</dbReference>
<evidence type="ECO:0000259" key="7">
    <source>
        <dbReference type="PROSITE" id="PS51085"/>
    </source>
</evidence>
<feature type="domain" description="2Fe-2S ferredoxin-type" evidence="7">
    <location>
        <begin position="261"/>
        <end position="346"/>
    </location>
</feature>
<dbReference type="Gene3D" id="3.10.20.30">
    <property type="match status" value="1"/>
</dbReference>
<dbReference type="Gene3D" id="3.40.50.80">
    <property type="entry name" value="Nucleotide-binding domain of ferredoxin-NADP reductase (FNR) module"/>
    <property type="match status" value="1"/>
</dbReference>
<dbReference type="SUPFAM" id="SSF54292">
    <property type="entry name" value="2Fe-2S ferredoxin-like"/>
    <property type="match status" value="1"/>
</dbReference>
<evidence type="ECO:0000313" key="10">
    <source>
        <dbReference type="Proteomes" id="UP000809431"/>
    </source>
</evidence>
<evidence type="ECO:0000256" key="4">
    <source>
        <dbReference type="ARBA" id="ARBA00023002"/>
    </source>
</evidence>
<dbReference type="PRINTS" id="PR00409">
    <property type="entry name" value="PHDIOXRDTASE"/>
</dbReference>
<dbReference type="SUPFAM" id="SSF52343">
    <property type="entry name" value="Ferredoxin reductase-like, C-terminal NADP-linked domain"/>
    <property type="match status" value="1"/>
</dbReference>
<gene>
    <name evidence="9" type="ORF">JMJ54_13285</name>
</gene>
<dbReference type="Proteomes" id="UP000809431">
    <property type="component" value="Unassembled WGS sequence"/>
</dbReference>
<proteinExistence type="predicted"/>
<dbReference type="PROSITE" id="PS00197">
    <property type="entry name" value="2FE2S_FER_1"/>
    <property type="match status" value="1"/>
</dbReference>
<dbReference type="InterPro" id="IPR001041">
    <property type="entry name" value="2Fe-2S_ferredoxin-type"/>
</dbReference>
<evidence type="ECO:0000256" key="6">
    <source>
        <dbReference type="ARBA" id="ARBA00023014"/>
    </source>
</evidence>
<keyword evidence="2" id="KW-0001">2Fe-2S</keyword>
<organism evidence="9 10">
    <name type="scientific">Jeongeupia naejangsanensis</name>
    <dbReference type="NCBI Taxonomy" id="613195"/>
    <lineage>
        <taxon>Bacteria</taxon>
        <taxon>Pseudomonadati</taxon>
        <taxon>Pseudomonadota</taxon>
        <taxon>Betaproteobacteria</taxon>
        <taxon>Neisseriales</taxon>
        <taxon>Chitinibacteraceae</taxon>
        <taxon>Jeongeupia</taxon>
    </lineage>
</organism>
<keyword evidence="4" id="KW-0560">Oxidoreductase</keyword>
<dbReference type="CDD" id="cd00207">
    <property type="entry name" value="fer2"/>
    <property type="match status" value="1"/>
</dbReference>
<keyword evidence="3" id="KW-0479">Metal-binding</keyword>
<dbReference type="InterPro" id="IPR006058">
    <property type="entry name" value="2Fe2S_fd_BS"/>
</dbReference>
<dbReference type="PANTHER" id="PTHR47354:SF1">
    <property type="entry name" value="CARNITINE MONOOXYGENASE REDUCTASE SUBUNIT"/>
    <property type="match status" value="1"/>
</dbReference>
<keyword evidence="5" id="KW-0408">Iron</keyword>
<feature type="domain" description="FAD-binding FR-type" evidence="8">
    <location>
        <begin position="1"/>
        <end position="116"/>
    </location>
</feature>
<dbReference type="SUPFAM" id="SSF63380">
    <property type="entry name" value="Riboflavin synthase domain-like"/>
    <property type="match status" value="1"/>
</dbReference>
<dbReference type="EMBL" id="JAESND010000006">
    <property type="protein sequence ID" value="MBM3116807.1"/>
    <property type="molecule type" value="Genomic_DNA"/>
</dbReference>
<dbReference type="PROSITE" id="PS51085">
    <property type="entry name" value="2FE2S_FER_2"/>
    <property type="match status" value="1"/>
</dbReference>
<evidence type="ECO:0000256" key="3">
    <source>
        <dbReference type="ARBA" id="ARBA00022723"/>
    </source>
</evidence>
<evidence type="ECO:0000256" key="5">
    <source>
        <dbReference type="ARBA" id="ARBA00023004"/>
    </source>
</evidence>
<reference evidence="9 10" key="1">
    <citation type="submission" date="2021-01" db="EMBL/GenBank/DDBJ databases">
        <title>Draft Genome Sequence and Polyhydroxyalkanoate Biosynthetic Potential of Jeongeupia naejangsanensis Type Strain DSM 24253.</title>
        <authorList>
            <person name="Turrini P."/>
            <person name="Artuso I."/>
            <person name="Lugli G.A."/>
            <person name="Frangipani E."/>
            <person name="Ventura M."/>
            <person name="Visca P."/>
        </authorList>
    </citation>
    <scope>NUCLEOTIDE SEQUENCE [LARGE SCALE GENOMIC DNA]</scope>
    <source>
        <strain evidence="9 10">DSM 24253</strain>
    </source>
</reference>
<dbReference type="Pfam" id="PF08030">
    <property type="entry name" value="NAD_binding_6"/>
    <property type="match status" value="1"/>
</dbReference>
<dbReference type="CDD" id="cd00322">
    <property type="entry name" value="FNR_like"/>
    <property type="match status" value="1"/>
</dbReference>